<organism evidence="8 9">
    <name type="scientific">Guptibacillus hwajinpoensis</name>
    <dbReference type="NCBI Taxonomy" id="208199"/>
    <lineage>
        <taxon>Bacteria</taxon>
        <taxon>Bacillati</taxon>
        <taxon>Bacillota</taxon>
        <taxon>Bacilli</taxon>
        <taxon>Bacillales</taxon>
        <taxon>Guptibacillaceae</taxon>
        <taxon>Guptibacillus</taxon>
    </lineage>
</organism>
<comment type="subcellular location">
    <subcellularLocation>
        <location evidence="1">Membrane</location>
        <topology evidence="1">Multi-pass membrane protein</topology>
    </subcellularLocation>
</comment>
<dbReference type="Pfam" id="PF02683">
    <property type="entry name" value="DsbD_TM"/>
    <property type="match status" value="1"/>
</dbReference>
<evidence type="ECO:0000256" key="4">
    <source>
        <dbReference type="ARBA" id="ARBA00022989"/>
    </source>
</evidence>
<evidence type="ECO:0000313" key="8">
    <source>
        <dbReference type="EMBL" id="MYL63876.1"/>
    </source>
</evidence>
<protein>
    <submittedName>
        <fullName evidence="8">Cytochrome c biogenesis protein CcdA</fullName>
    </submittedName>
</protein>
<reference evidence="8 9" key="1">
    <citation type="submission" date="2019-11" db="EMBL/GenBank/DDBJ databases">
        <title>Genome sequences of 17 halophilic strains isolated from different environments.</title>
        <authorList>
            <person name="Furrow R.E."/>
        </authorList>
    </citation>
    <scope>NUCLEOTIDE SEQUENCE [LARGE SCALE GENOMIC DNA]</scope>
    <source>
        <strain evidence="8 9">22506_14_FS</strain>
    </source>
</reference>
<feature type="transmembrane region" description="Helical" evidence="6">
    <location>
        <begin position="127"/>
        <end position="157"/>
    </location>
</feature>
<accession>A0A845EZG0</accession>
<dbReference type="GO" id="GO:0017004">
    <property type="term" value="P:cytochrome complex assembly"/>
    <property type="evidence" value="ECO:0007669"/>
    <property type="project" value="InterPro"/>
</dbReference>
<feature type="domain" description="Cytochrome C biogenesis protein transmembrane" evidence="7">
    <location>
        <begin position="5"/>
        <end position="188"/>
    </location>
</feature>
<evidence type="ECO:0000259" key="7">
    <source>
        <dbReference type="Pfam" id="PF02683"/>
    </source>
</evidence>
<evidence type="ECO:0000256" key="2">
    <source>
        <dbReference type="ARBA" id="ARBA00006143"/>
    </source>
</evidence>
<dbReference type="AlphaFoldDB" id="A0A845EZG0"/>
<proteinExistence type="inferred from homology"/>
<keyword evidence="5 6" id="KW-0472">Membrane</keyword>
<dbReference type="EMBL" id="WMEY01000003">
    <property type="protein sequence ID" value="MYL63876.1"/>
    <property type="molecule type" value="Genomic_DNA"/>
</dbReference>
<keyword evidence="4 6" id="KW-1133">Transmembrane helix</keyword>
<dbReference type="InterPro" id="IPR003834">
    <property type="entry name" value="Cyt_c_assmbl_TM_dom"/>
</dbReference>
<keyword evidence="3 6" id="KW-0812">Transmembrane</keyword>
<dbReference type="PANTHER" id="PTHR31272:SF4">
    <property type="entry name" value="CYTOCHROME C-TYPE BIOGENESIS PROTEIN HI_1454-RELATED"/>
    <property type="match status" value="1"/>
</dbReference>
<dbReference type="Proteomes" id="UP000447833">
    <property type="component" value="Unassembled WGS sequence"/>
</dbReference>
<feature type="transmembrane region" description="Helical" evidence="6">
    <location>
        <begin position="204"/>
        <end position="226"/>
    </location>
</feature>
<comment type="similarity">
    <text evidence="2">Belongs to the DsbD family.</text>
</comment>
<dbReference type="PANTHER" id="PTHR31272">
    <property type="entry name" value="CYTOCHROME C-TYPE BIOGENESIS PROTEIN HI_1454-RELATED"/>
    <property type="match status" value="1"/>
</dbReference>
<name>A0A845EZG0_9BACL</name>
<evidence type="ECO:0000256" key="3">
    <source>
        <dbReference type="ARBA" id="ARBA00022692"/>
    </source>
</evidence>
<evidence type="ECO:0000256" key="6">
    <source>
        <dbReference type="SAM" id="Phobius"/>
    </source>
</evidence>
<dbReference type="GO" id="GO:0016020">
    <property type="term" value="C:membrane"/>
    <property type="evidence" value="ECO:0007669"/>
    <property type="project" value="UniProtKB-SubCell"/>
</dbReference>
<comment type="caution">
    <text evidence="8">The sequence shown here is derived from an EMBL/GenBank/DDBJ whole genome shotgun (WGS) entry which is preliminary data.</text>
</comment>
<evidence type="ECO:0000256" key="1">
    <source>
        <dbReference type="ARBA" id="ARBA00004141"/>
    </source>
</evidence>
<evidence type="ECO:0000313" key="9">
    <source>
        <dbReference type="Proteomes" id="UP000447833"/>
    </source>
</evidence>
<feature type="transmembrane region" description="Helical" evidence="6">
    <location>
        <begin position="53"/>
        <end position="81"/>
    </location>
</feature>
<feature type="transmembrane region" description="Helical" evidence="6">
    <location>
        <begin position="87"/>
        <end position="107"/>
    </location>
</feature>
<dbReference type="RefSeq" id="WP_160919367.1">
    <property type="nucleotide sequence ID" value="NZ_WMEY01000003.1"/>
</dbReference>
<feature type="transmembrane region" description="Helical" evidence="6">
    <location>
        <begin position="6"/>
        <end position="32"/>
    </location>
</feature>
<gene>
    <name evidence="8" type="ORF">GLW07_10960</name>
</gene>
<feature type="transmembrane region" description="Helical" evidence="6">
    <location>
        <begin position="163"/>
        <end position="184"/>
    </location>
</feature>
<sequence length="236" mass="26220">MADLNLFLAFGAGFLSFISPCVLPLYPAFISYITGVSVDDLKEERGIMQKRAIFHTIFFLIGFSIIFLVLGMSTSLVGNLFIQYKEFLRQVGAILIVVFGLVVVGFWTPNFLMKDRRLKIRNRPSGFIGSILIGMGFAAGWTPCTGPILAAVIALGVSNPGAGLMYMVAYTLGFSVPFFILSFFIGKMQWIKRNSRLIMKTGGYLMIVMGVLLYFNFMTMFTSFLVNNLFGGFQGF</sequence>
<evidence type="ECO:0000256" key="5">
    <source>
        <dbReference type="ARBA" id="ARBA00023136"/>
    </source>
</evidence>
<dbReference type="InterPro" id="IPR051790">
    <property type="entry name" value="Cytochrome_c-biogenesis_DsbD"/>
</dbReference>